<comment type="caution">
    <text evidence="11">The sequence shown here is derived from an EMBL/GenBank/DDBJ whole genome shotgun (WGS) entry which is preliminary data.</text>
</comment>
<feature type="compositionally biased region" description="Low complexity" evidence="8">
    <location>
        <begin position="225"/>
        <end position="242"/>
    </location>
</feature>
<feature type="domain" description="MsrB" evidence="10">
    <location>
        <begin position="257"/>
        <end position="379"/>
    </location>
</feature>
<evidence type="ECO:0000313" key="11">
    <source>
        <dbReference type="EMBL" id="PTB89432.1"/>
    </source>
</evidence>
<dbReference type="InterPro" id="IPR002579">
    <property type="entry name" value="Met_Sox_Rdtase_MsrB_dom"/>
</dbReference>
<dbReference type="EMBL" id="PYVF01000016">
    <property type="protein sequence ID" value="PTB89432.1"/>
    <property type="molecule type" value="Genomic_DNA"/>
</dbReference>
<dbReference type="EC" id="1.8.4.11" evidence="7"/>
<organism evidence="11 12">
    <name type="scientific">Pseudidiomarina aestuarii</name>
    <dbReference type="NCBI Taxonomy" id="624146"/>
    <lineage>
        <taxon>Bacteria</taxon>
        <taxon>Pseudomonadati</taxon>
        <taxon>Pseudomonadota</taxon>
        <taxon>Gammaproteobacteria</taxon>
        <taxon>Alteromonadales</taxon>
        <taxon>Idiomarinaceae</taxon>
        <taxon>Pseudidiomarina</taxon>
    </lineage>
</organism>
<dbReference type="Pfam" id="PF01641">
    <property type="entry name" value="SelR"/>
    <property type="match status" value="1"/>
</dbReference>
<dbReference type="PROSITE" id="PS51790">
    <property type="entry name" value="MSRB"/>
    <property type="match status" value="1"/>
</dbReference>
<dbReference type="GO" id="GO:0033743">
    <property type="term" value="F:peptide-methionine (R)-S-oxide reductase activity"/>
    <property type="evidence" value="ECO:0007669"/>
    <property type="project" value="UniProtKB-EC"/>
</dbReference>
<evidence type="ECO:0000256" key="2">
    <source>
        <dbReference type="ARBA" id="ARBA00023268"/>
    </source>
</evidence>
<dbReference type="SUPFAM" id="SSF55068">
    <property type="entry name" value="Peptide methionine sulfoxide reductase"/>
    <property type="match status" value="1"/>
</dbReference>
<evidence type="ECO:0000256" key="3">
    <source>
        <dbReference type="ARBA" id="ARBA00024679"/>
    </source>
</evidence>
<evidence type="ECO:0000256" key="4">
    <source>
        <dbReference type="ARBA" id="ARBA00047806"/>
    </source>
</evidence>
<dbReference type="PANTHER" id="PTHR43774:SF1">
    <property type="entry name" value="PEPTIDE METHIONINE SULFOXIDE REDUCTASE MSRA 2"/>
    <property type="match status" value="1"/>
</dbReference>
<comment type="catalytic activity">
    <reaction evidence="5">
        <text>L-methionyl-[protein] + [thioredoxin]-disulfide + H2O = L-methionyl-(R)-S-oxide-[protein] + [thioredoxin]-dithiol</text>
        <dbReference type="Rhea" id="RHEA:24164"/>
        <dbReference type="Rhea" id="RHEA-COMP:10698"/>
        <dbReference type="Rhea" id="RHEA-COMP:10700"/>
        <dbReference type="Rhea" id="RHEA-COMP:12313"/>
        <dbReference type="Rhea" id="RHEA-COMP:12314"/>
        <dbReference type="ChEBI" id="CHEBI:15377"/>
        <dbReference type="ChEBI" id="CHEBI:16044"/>
        <dbReference type="ChEBI" id="CHEBI:29950"/>
        <dbReference type="ChEBI" id="CHEBI:45764"/>
        <dbReference type="ChEBI" id="CHEBI:50058"/>
        <dbReference type="EC" id="1.8.4.12"/>
    </reaction>
</comment>
<name>A0A2T4D6Q4_9GAMM</name>
<comment type="catalytic activity">
    <reaction evidence="6 7">
        <text>[thioredoxin]-disulfide + L-methionine + H2O = L-methionine (S)-S-oxide + [thioredoxin]-dithiol</text>
        <dbReference type="Rhea" id="RHEA:19993"/>
        <dbReference type="Rhea" id="RHEA-COMP:10698"/>
        <dbReference type="Rhea" id="RHEA-COMP:10700"/>
        <dbReference type="ChEBI" id="CHEBI:15377"/>
        <dbReference type="ChEBI" id="CHEBI:29950"/>
        <dbReference type="ChEBI" id="CHEBI:50058"/>
        <dbReference type="ChEBI" id="CHEBI:57844"/>
        <dbReference type="ChEBI" id="CHEBI:58772"/>
        <dbReference type="EC" id="1.8.4.11"/>
    </reaction>
</comment>
<comment type="catalytic activity">
    <reaction evidence="4 7">
        <text>L-methionyl-[protein] + [thioredoxin]-disulfide + H2O = L-methionyl-(S)-S-oxide-[protein] + [thioredoxin]-dithiol</text>
        <dbReference type="Rhea" id="RHEA:14217"/>
        <dbReference type="Rhea" id="RHEA-COMP:10698"/>
        <dbReference type="Rhea" id="RHEA-COMP:10700"/>
        <dbReference type="Rhea" id="RHEA-COMP:12313"/>
        <dbReference type="Rhea" id="RHEA-COMP:12315"/>
        <dbReference type="ChEBI" id="CHEBI:15377"/>
        <dbReference type="ChEBI" id="CHEBI:16044"/>
        <dbReference type="ChEBI" id="CHEBI:29950"/>
        <dbReference type="ChEBI" id="CHEBI:44120"/>
        <dbReference type="ChEBI" id="CHEBI:50058"/>
        <dbReference type="EC" id="1.8.4.11"/>
    </reaction>
</comment>
<dbReference type="Pfam" id="PF01625">
    <property type="entry name" value="PMSR"/>
    <property type="match status" value="1"/>
</dbReference>
<dbReference type="SUPFAM" id="SSF51316">
    <property type="entry name" value="Mss4-like"/>
    <property type="match status" value="1"/>
</dbReference>
<evidence type="ECO:0000256" key="5">
    <source>
        <dbReference type="ARBA" id="ARBA00048488"/>
    </source>
</evidence>
<feature type="active site" evidence="7">
    <location>
        <position position="47"/>
    </location>
</feature>
<dbReference type="NCBIfam" id="TIGR00357">
    <property type="entry name" value="peptide-methionine (R)-S-oxide reductase MsrB"/>
    <property type="match status" value="1"/>
</dbReference>
<comment type="similarity">
    <text evidence="7">Belongs to the MsrA Met sulfoxide reductase family.</text>
</comment>
<proteinExistence type="inferred from homology"/>
<feature type="region of interest" description="Disordered" evidence="8">
    <location>
        <begin position="218"/>
        <end position="242"/>
    </location>
</feature>
<dbReference type="AlphaFoldDB" id="A0A2T4D6Q4"/>
<dbReference type="NCBIfam" id="TIGR00401">
    <property type="entry name" value="msrA"/>
    <property type="match status" value="1"/>
</dbReference>
<accession>A0A2T4D6Q4</accession>
<gene>
    <name evidence="7" type="primary">msrA</name>
    <name evidence="11" type="ORF">C9927_01865</name>
</gene>
<dbReference type="GO" id="GO:0008113">
    <property type="term" value="F:peptide-methionine (S)-S-oxide reductase activity"/>
    <property type="evidence" value="ECO:0007669"/>
    <property type="project" value="UniProtKB-UniRule"/>
</dbReference>
<feature type="chain" id="PRO_5015709953" description="Peptide methionine sulfoxide reductase MsrA" evidence="9">
    <location>
        <begin position="27"/>
        <end position="397"/>
    </location>
</feature>
<keyword evidence="1 7" id="KW-0560">Oxidoreductase</keyword>
<evidence type="ECO:0000259" key="10">
    <source>
        <dbReference type="PROSITE" id="PS51790"/>
    </source>
</evidence>
<dbReference type="Gene3D" id="2.170.150.20">
    <property type="entry name" value="Peptide methionine sulfoxide reductase"/>
    <property type="match status" value="1"/>
</dbReference>
<keyword evidence="9" id="KW-0732">Signal</keyword>
<protein>
    <recommendedName>
        <fullName evidence="7">Peptide methionine sulfoxide reductase MsrA</fullName>
        <shortName evidence="7">Protein-methionine-S-oxide reductase</shortName>
        <ecNumber evidence="7">1.8.4.11</ecNumber>
    </recommendedName>
    <alternativeName>
        <fullName evidence="7">Peptide-methionine (S)-S-oxide reductase</fullName>
        <shortName evidence="7">Peptide Met(O) reductase</shortName>
    </alternativeName>
</protein>
<feature type="signal peptide" evidence="9">
    <location>
        <begin position="1"/>
        <end position="26"/>
    </location>
</feature>
<reference evidence="11 12" key="1">
    <citation type="submission" date="2018-03" db="EMBL/GenBank/DDBJ databases">
        <title>Cross-interface Injection: A General Nanoliter Liquid Handling Method Applied to Single Cells Genome Amplification Automated Nanoliter Liquid Handling Applied to Single Cell Multiple Displacement Amplification.</title>
        <authorList>
            <person name="Yun J."/>
            <person name="Xu P."/>
            <person name="Xu J."/>
            <person name="Dai X."/>
            <person name="Wang Y."/>
            <person name="Zheng X."/>
            <person name="Cao C."/>
            <person name="Yi Q."/>
            <person name="Zhu Y."/>
            <person name="Wang L."/>
            <person name="Dong Z."/>
            <person name="Huang Y."/>
            <person name="Huang L."/>
            <person name="Du W."/>
        </authorList>
    </citation>
    <scope>NUCLEOTIDE SEQUENCE [LARGE SCALE GENOMIC DNA]</scope>
    <source>
        <strain evidence="11 12">A12-4</strain>
    </source>
</reference>
<dbReference type="InterPro" id="IPR036509">
    <property type="entry name" value="Met_Sox_Rdtase_MsrA_sf"/>
</dbReference>
<dbReference type="FunFam" id="2.170.150.20:FF:000003">
    <property type="entry name" value="Peptide methionine sulfoxide reductase MsrB"/>
    <property type="match status" value="1"/>
</dbReference>
<evidence type="ECO:0000256" key="1">
    <source>
        <dbReference type="ARBA" id="ARBA00023002"/>
    </source>
</evidence>
<dbReference type="Proteomes" id="UP000242087">
    <property type="component" value="Unassembled WGS sequence"/>
</dbReference>
<keyword evidence="2" id="KW-0511">Multifunctional enzyme</keyword>
<dbReference type="InterPro" id="IPR011057">
    <property type="entry name" value="Mss4-like_sf"/>
</dbReference>
<evidence type="ECO:0000256" key="7">
    <source>
        <dbReference type="HAMAP-Rule" id="MF_01401"/>
    </source>
</evidence>
<evidence type="ECO:0000256" key="9">
    <source>
        <dbReference type="SAM" id="SignalP"/>
    </source>
</evidence>
<evidence type="ECO:0000256" key="8">
    <source>
        <dbReference type="SAM" id="MobiDB-lite"/>
    </source>
</evidence>
<dbReference type="PANTHER" id="PTHR43774">
    <property type="entry name" value="PEPTIDE METHIONINE SULFOXIDE REDUCTASE"/>
    <property type="match status" value="1"/>
</dbReference>
<sequence>MSHYYRSLVRLTAAIVLTALAPASFAQDATDSEQYSNYAQATFAGGCFWCVEKAFEEVPGVVEAISGYTGGDEVNPSYREVAGGQTGHTEAVRIYYDPEVVTYTALLEALWRMMDPTDLNGQFVDRGQQYRPSIFYHSERQQQLAELAKTKLIAEDRYDEPVVIPILPVQEFYLAETYHQNYYQKNPVRYQIYTFNSGRFQFTEAAWGRDYEVDYSQINDPNVPADTDNSQSSSTSESGANAGATTMNFENFVKPSDAELKEKLTPIQYSVTQKDKTERAFDNPLWDEKRDGIYVDIVSGEPLFSSRDKFESGTGWPSFTQPIDDQYIVTKTDRSWFMTRIEARSRYGDSHLGHVFEDGPAPTGLRYCMNSAALEFIPLDEMAERGYGDYIGAVTAD</sequence>
<dbReference type="Gene3D" id="3.30.1060.10">
    <property type="entry name" value="Peptide methionine sulphoxide reductase MsrA"/>
    <property type="match status" value="1"/>
</dbReference>
<dbReference type="HAMAP" id="MF_01401">
    <property type="entry name" value="MsrA"/>
    <property type="match status" value="1"/>
</dbReference>
<evidence type="ECO:0000256" key="6">
    <source>
        <dbReference type="ARBA" id="ARBA00048782"/>
    </source>
</evidence>
<comment type="function">
    <text evidence="3 7">Has an important function as a repair enzyme for proteins that have been inactivated by oxidation. Catalyzes the reversible oxidation-reduction of methionine sulfoxide in proteins to methionine.</text>
</comment>
<dbReference type="GO" id="GO:0033744">
    <property type="term" value="F:L-methionine:thioredoxin-disulfide S-oxidoreductase activity"/>
    <property type="evidence" value="ECO:0007669"/>
    <property type="project" value="RHEA"/>
</dbReference>
<dbReference type="InterPro" id="IPR002569">
    <property type="entry name" value="Met_Sox_Rdtase_MsrA_dom"/>
</dbReference>
<evidence type="ECO:0000313" key="12">
    <source>
        <dbReference type="Proteomes" id="UP000242087"/>
    </source>
</evidence>